<evidence type="ECO:0000313" key="3">
    <source>
        <dbReference type="Proteomes" id="UP000646911"/>
    </source>
</evidence>
<reference evidence="2 3" key="1">
    <citation type="submission" date="2020-08" db="EMBL/GenBank/DDBJ databases">
        <title>Novel species isolated from subtropical streams in China.</title>
        <authorList>
            <person name="Lu H."/>
        </authorList>
    </citation>
    <scope>NUCLEOTIDE SEQUENCE [LARGE SCALE GENOMIC DNA]</scope>
    <source>
        <strain evidence="2 3">NL8W</strain>
    </source>
</reference>
<proteinExistence type="predicted"/>
<keyword evidence="1" id="KW-0812">Transmembrane</keyword>
<name>A0ABR6ZGI2_9BURK</name>
<organism evidence="2 3">
    <name type="scientific">Undibacterium umbellatum</name>
    <dbReference type="NCBI Taxonomy" id="2762300"/>
    <lineage>
        <taxon>Bacteria</taxon>
        <taxon>Pseudomonadati</taxon>
        <taxon>Pseudomonadota</taxon>
        <taxon>Betaproteobacteria</taxon>
        <taxon>Burkholderiales</taxon>
        <taxon>Oxalobacteraceae</taxon>
        <taxon>Undibacterium</taxon>
    </lineage>
</organism>
<comment type="caution">
    <text evidence="2">The sequence shown here is derived from an EMBL/GenBank/DDBJ whole genome shotgun (WGS) entry which is preliminary data.</text>
</comment>
<gene>
    <name evidence="2" type="ORF">H8L47_25040</name>
</gene>
<dbReference type="RefSeq" id="WP_186956413.1">
    <property type="nucleotide sequence ID" value="NZ_JACOFX010000020.1"/>
</dbReference>
<dbReference type="EMBL" id="JACOFX010000020">
    <property type="protein sequence ID" value="MBC3910842.1"/>
    <property type="molecule type" value="Genomic_DNA"/>
</dbReference>
<evidence type="ECO:0008006" key="4">
    <source>
        <dbReference type="Google" id="ProtNLM"/>
    </source>
</evidence>
<keyword evidence="1" id="KW-0472">Membrane</keyword>
<keyword evidence="3" id="KW-1185">Reference proteome</keyword>
<evidence type="ECO:0000313" key="2">
    <source>
        <dbReference type="EMBL" id="MBC3910842.1"/>
    </source>
</evidence>
<evidence type="ECO:0000256" key="1">
    <source>
        <dbReference type="SAM" id="Phobius"/>
    </source>
</evidence>
<protein>
    <recommendedName>
        <fullName evidence="4">Holin</fullName>
    </recommendedName>
</protein>
<accession>A0ABR6ZGI2</accession>
<keyword evidence="1" id="KW-1133">Transmembrane helix</keyword>
<dbReference type="Proteomes" id="UP000646911">
    <property type="component" value="Unassembled WGS sequence"/>
</dbReference>
<sequence>MKLPDHAQTAASQVLEAVVNNPKAALAVPAITTAIAPLSSIAELQGYLSIASMFIGIAISLILLRQRWVSLQTTEIERLEAEQRWKEHQHEQL</sequence>
<feature type="transmembrane region" description="Helical" evidence="1">
    <location>
        <begin position="46"/>
        <end position="64"/>
    </location>
</feature>